<dbReference type="InterPro" id="IPR029034">
    <property type="entry name" value="Cystine-knot_cytokine"/>
</dbReference>
<evidence type="ECO:0000313" key="8">
    <source>
        <dbReference type="EMBL" id="CDO67927.1"/>
    </source>
</evidence>
<sequence>LPPGFGEASNSSNKMGCYYFNVSAGIPSHARVHYAVLTIFRRCKSGSSTASGVNVSLVPDSNASPASQLHDSVNMNCEGRNGGDWLRIIVTPFVQRWLIDDDHRSICLLSPQAERTPRMALFSLQGGNLKAGKNRNASLTVIYELQVLGDQPTCTPATEYESTSKDNARQTCCRKPYYIDFSTTRWRDNILFPSGYDAYACHGWCPRESPPASSQLQFNDRMARWFALVHRQCEPTRFTSVMMMIRTDQDRLALETIPNAVVLSCGCAAKYRLAS</sequence>
<dbReference type="InterPro" id="IPR001839">
    <property type="entry name" value="TGF-b_C"/>
</dbReference>
<evidence type="ECO:0000256" key="1">
    <source>
        <dbReference type="ARBA" id="ARBA00004613"/>
    </source>
</evidence>
<accession>A0A077SMV8</accession>
<dbReference type="PANTHER" id="PTHR11848">
    <property type="entry name" value="TGF-BETA FAMILY"/>
    <property type="match status" value="1"/>
</dbReference>
<feature type="domain" description="TGF-beta family profile" evidence="7">
    <location>
        <begin position="151"/>
        <end position="268"/>
    </location>
</feature>
<evidence type="ECO:0000256" key="3">
    <source>
        <dbReference type="ARBA" id="ARBA00022525"/>
    </source>
</evidence>
<evidence type="ECO:0000256" key="6">
    <source>
        <dbReference type="RuleBase" id="RU000354"/>
    </source>
</evidence>
<keyword evidence="5" id="KW-1015">Disulfide bond</keyword>
<dbReference type="Gene3D" id="2.10.90.10">
    <property type="entry name" value="Cystine-knot cytokines"/>
    <property type="match status" value="1"/>
</dbReference>
<dbReference type="EMBL" id="HG973388">
    <property type="protein sequence ID" value="CDO67927.1"/>
    <property type="molecule type" value="mRNA"/>
</dbReference>
<feature type="non-terminal residue" evidence="8">
    <location>
        <position position="1"/>
    </location>
</feature>
<evidence type="ECO:0000256" key="4">
    <source>
        <dbReference type="ARBA" id="ARBA00023030"/>
    </source>
</evidence>
<dbReference type="InterPro" id="IPR017948">
    <property type="entry name" value="TGFb_CS"/>
</dbReference>
<name>A0A077SMV8_9METZ</name>
<dbReference type="AlphaFoldDB" id="A0A077SMV8"/>
<dbReference type="GO" id="GO:0005615">
    <property type="term" value="C:extracellular space"/>
    <property type="evidence" value="ECO:0007669"/>
    <property type="project" value="TreeGrafter"/>
</dbReference>
<comment type="similarity">
    <text evidence="2 6">Belongs to the TGF-beta family.</text>
</comment>
<dbReference type="Pfam" id="PF00019">
    <property type="entry name" value="TGF_beta"/>
    <property type="match status" value="1"/>
</dbReference>
<keyword evidence="4 6" id="KW-0339">Growth factor</keyword>
<gene>
    <name evidence="8" type="primary">TgfBH</name>
</gene>
<dbReference type="PROSITE" id="PS00250">
    <property type="entry name" value="TGF_BETA_1"/>
    <property type="match status" value="1"/>
</dbReference>
<dbReference type="CDD" id="cd13758">
    <property type="entry name" value="TGF_beta_LEFTY1_2"/>
    <property type="match status" value="1"/>
</dbReference>
<proteinExistence type="evidence at transcript level"/>
<evidence type="ECO:0000259" key="7">
    <source>
        <dbReference type="PROSITE" id="PS51362"/>
    </source>
</evidence>
<protein>
    <submittedName>
        <fullName evidence="8">Transforming growth factor beta H SciTgfBH</fullName>
    </submittedName>
</protein>
<dbReference type="SMART" id="SM00204">
    <property type="entry name" value="TGFB"/>
    <property type="match status" value="1"/>
</dbReference>
<keyword evidence="3" id="KW-0964">Secreted</keyword>
<organism evidence="8">
    <name type="scientific">Sycon ciliatum</name>
    <dbReference type="NCBI Taxonomy" id="27933"/>
    <lineage>
        <taxon>Eukaryota</taxon>
        <taxon>Metazoa</taxon>
        <taxon>Porifera</taxon>
        <taxon>Calcarea</taxon>
        <taxon>Calcaronea</taxon>
        <taxon>Leucosolenida</taxon>
        <taxon>Sycettidae</taxon>
        <taxon>Sycon</taxon>
    </lineage>
</organism>
<dbReference type="SUPFAM" id="SSF57501">
    <property type="entry name" value="Cystine-knot cytokines"/>
    <property type="match status" value="1"/>
</dbReference>
<evidence type="ECO:0000256" key="2">
    <source>
        <dbReference type="ARBA" id="ARBA00006656"/>
    </source>
</evidence>
<dbReference type="GO" id="GO:0005125">
    <property type="term" value="F:cytokine activity"/>
    <property type="evidence" value="ECO:0007669"/>
    <property type="project" value="TreeGrafter"/>
</dbReference>
<dbReference type="GO" id="GO:0008083">
    <property type="term" value="F:growth factor activity"/>
    <property type="evidence" value="ECO:0007669"/>
    <property type="project" value="UniProtKB-KW"/>
</dbReference>
<comment type="subcellular location">
    <subcellularLocation>
        <location evidence="1">Secreted</location>
    </subcellularLocation>
</comment>
<dbReference type="PROSITE" id="PS51362">
    <property type="entry name" value="TGF_BETA_2"/>
    <property type="match status" value="1"/>
</dbReference>
<evidence type="ECO:0000256" key="5">
    <source>
        <dbReference type="ARBA" id="ARBA00023157"/>
    </source>
</evidence>
<dbReference type="InterPro" id="IPR015615">
    <property type="entry name" value="TGF-beta-rel"/>
</dbReference>
<reference evidence="8" key="1">
    <citation type="journal article" date="2014" name="Nat. Commun.">
        <title>Developmental gene expression provides clues to relationships between sponge and eumetazoan body plans.</title>
        <authorList>
            <person name="Leininger S."/>
            <person name="Adamski M."/>
            <person name="Bergum B."/>
            <person name="Guder C."/>
            <person name="Liu J."/>
            <person name="Laplante M."/>
            <person name="Brate J."/>
            <person name="Hoffmann F."/>
            <person name="Fortunato S."/>
            <person name="Jordal S."/>
            <person name="Rapp H.T."/>
            <person name="Adamska M."/>
        </authorList>
    </citation>
    <scope>NUCLEOTIDE SEQUENCE</scope>
</reference>